<dbReference type="Gene3D" id="3.90.320.10">
    <property type="match status" value="1"/>
</dbReference>
<dbReference type="GO" id="GO:0016787">
    <property type="term" value="F:hydrolase activity"/>
    <property type="evidence" value="ECO:0007669"/>
    <property type="project" value="UniProtKB-KW"/>
</dbReference>
<dbReference type="AlphaFoldDB" id="A0A7L9RSS1"/>
<dbReference type="Pfam" id="PF12705">
    <property type="entry name" value="PDDEXK_1"/>
    <property type="match status" value="1"/>
</dbReference>
<feature type="domain" description="PD-(D/E)XK endonuclease-like" evidence="1">
    <location>
        <begin position="617"/>
        <end position="837"/>
    </location>
</feature>
<keyword evidence="3" id="KW-1185">Reference proteome</keyword>
<dbReference type="GO" id="GO:0003678">
    <property type="term" value="F:DNA helicase activity"/>
    <property type="evidence" value="ECO:0007669"/>
    <property type="project" value="UniProtKB-EC"/>
</dbReference>
<evidence type="ECO:0000313" key="3">
    <source>
        <dbReference type="Proteomes" id="UP000594001"/>
    </source>
</evidence>
<evidence type="ECO:0000259" key="1">
    <source>
        <dbReference type="Pfam" id="PF12705"/>
    </source>
</evidence>
<dbReference type="EMBL" id="CP054719">
    <property type="protein sequence ID" value="QOL19581.1"/>
    <property type="molecule type" value="Genomic_DNA"/>
</dbReference>
<dbReference type="SUPFAM" id="SSF52980">
    <property type="entry name" value="Restriction endonuclease-like"/>
    <property type="match status" value="1"/>
</dbReference>
<dbReference type="InterPro" id="IPR011604">
    <property type="entry name" value="PDDEXK-like_dom_sf"/>
</dbReference>
<gene>
    <name evidence="2" type="primary">rexB</name>
    <name evidence="2" type="ORF">CPBP_00345</name>
</gene>
<dbReference type="Proteomes" id="UP000594001">
    <property type="component" value="Chromosome"/>
</dbReference>
<keyword evidence="2" id="KW-0067">ATP-binding</keyword>
<evidence type="ECO:0000313" key="2">
    <source>
        <dbReference type="EMBL" id="QOL19581.1"/>
    </source>
</evidence>
<dbReference type="InterPro" id="IPR011335">
    <property type="entry name" value="Restrct_endonuc-II-like"/>
</dbReference>
<dbReference type="InterPro" id="IPR027417">
    <property type="entry name" value="P-loop_NTPase"/>
</dbReference>
<reference evidence="2 3" key="1">
    <citation type="submission" date="2020-06" db="EMBL/GenBank/DDBJ databases">
        <title>The endosymbiont of the kinetoplastid Bodo saltans is a Paracaedibacter-like alpha-proteobacterium possessing a putative toxin-antitoxin system.</title>
        <authorList>
            <person name="Midha S."/>
            <person name="Rigden D.J."/>
            <person name="Siozios S."/>
            <person name="Hurst G.D.D."/>
            <person name="Jackson A.P."/>
        </authorList>
    </citation>
    <scope>NUCLEOTIDE SEQUENCE [LARGE SCALE GENOMIC DNA]</scope>
    <source>
        <strain evidence="2">Lake Konstanz</strain>
    </source>
</reference>
<keyword evidence="2" id="KW-0347">Helicase</keyword>
<proteinExistence type="predicted"/>
<dbReference type="SUPFAM" id="SSF52540">
    <property type="entry name" value="P-loop containing nucleoside triphosphate hydrolases"/>
    <property type="match status" value="1"/>
</dbReference>
<organism evidence="2 3">
    <name type="scientific">Candidatus Bodocaedibacter vickermanii</name>
    <dbReference type="NCBI Taxonomy" id="2741701"/>
    <lineage>
        <taxon>Bacteria</taxon>
        <taxon>Pseudomonadati</taxon>
        <taxon>Pseudomonadota</taxon>
        <taxon>Alphaproteobacteria</taxon>
        <taxon>Holosporales</taxon>
        <taxon>Candidatus Paracaedibacteraceae</taxon>
        <taxon>Candidatus Bodocaedibacter</taxon>
    </lineage>
</organism>
<name>A0A7L9RSS1_9PROT</name>
<dbReference type="InterPro" id="IPR038726">
    <property type="entry name" value="PDDEXK_AddAB-type"/>
</dbReference>
<keyword evidence="2" id="KW-0547">Nucleotide-binding</keyword>
<dbReference type="EC" id="3.6.4.12" evidence="2"/>
<protein>
    <submittedName>
        <fullName evidence="2">ATP-dependent helicase/deoxyribonuclease subunit B</fullName>
        <ecNumber evidence="2">3.6.4.12</ecNumber>
    </submittedName>
</protein>
<dbReference type="RefSeq" id="WP_350332331.1">
    <property type="nucleotide sequence ID" value="NZ_CP054719.1"/>
</dbReference>
<dbReference type="KEGG" id="pbal:CPBP_00345"/>
<keyword evidence="2" id="KW-0378">Hydrolase</keyword>
<sequence>MTRFDLTPGCYTLPLGSDPLWWLAKHLTDTQTVNPMVILPTQRTVNRFQRMLYKLNPTLLTESRIIAYEGLSETSTPLITSQCILWELARRIPIKTDLFQGRIPSIDQQQQLATALNSVLTELYSHEITCDHFQNSSENRDLLSIMSEHEILLTQQQQTHPAHALVHGIKSFHKQYTSLQRPIYMVIDGATPPSLQHLAASLSKENYVFIYGEMPTQTCEGYDPKHCYTSLYTILNAQTVSIQPLDLYTHRKPLIDELQKPVFNATKLSSFFEGIRFIECSNTLSLAKDIIALARHAFEKNIKSITVVTPNRDLAHVIHMTAIQNGIPVDDSCGTQLSDTLFGSVLMQLLHCVIHSADYKRMLNLISHPKLQPYWGDLPAKLDLLGRTQRVSLLHALRTYTPENEQEHERLLTLIQFINTPRLSTFASQVSYALELLTLWGIQPDDYPESVEILNIAESVDSLDTLGFILNSTPYRTPTPKGHHIQIMGPLEARLMQPQIVVIASLNEGDWPVPPSGNPWLHADLRQHLGLPEINQITGVSSKVLLSLLACQDVYLCRTTHQNGQLTQPSRWWERLRIISTLNDTKIPNVNLNTAPHVQLSTEPTLFKIPADLTPKRLSVSDIHTLKNDPRQFILNRIFNLEDLPLWDAEPDSRHKGIIVHEVLEAAVKENLSLDIMINTAMNKLAALNLSAHEHMFWESQIMTNIRNFQTLHQASLPQHTYAELKGEWTLNTRFGSVILVGKADRIDQHSDGSLHLIDYKTGAVPTKQSVYKGLSPQLPLLGLMMAEGAFKELPARPPFMMSYWDLSDGSSVNFLFDEIAHLKDDLVAALERMLDPTTTFEI</sequence>
<accession>A0A7L9RSS1</accession>